<keyword evidence="5" id="KW-0472">Membrane</keyword>
<feature type="transmembrane region" description="Helical" evidence="5">
    <location>
        <begin position="40"/>
        <end position="62"/>
    </location>
</feature>
<dbReference type="InterPro" id="IPR002196">
    <property type="entry name" value="Glyco_hydro_24"/>
</dbReference>
<sequence length="321" mass="35482">MWYYKFMDTSFVVFKKGKYTNFGLNEKELVQMKTCRRKWLARWLAACIAVVLGMGMCAGLPVSAATSAELTISQNGIDFIKAREGFSAKCYYDGAQSSIGYGTKCGTKAHASGLHSITKAAAEVAMRQEIVSSYIPNVRRQTSGLQMNQNQFDALVSFTYNTGGGTSMIKNSPLVKYLRGEMSQAAAASAFESYVVTNSATGKVDSGLKNRRRLEAKLFFSGVNPNPPKWAKVTLDHYAWMAGETLTFNLSSEGGVAYTVGIDTENADGGRTRIDTHDTRDTSYSRSFNNPGKYSCYITTYNEYGLADSERIYFEVYDKKP</sequence>
<dbReference type="SUPFAM" id="SSF53955">
    <property type="entry name" value="Lysozyme-like"/>
    <property type="match status" value="1"/>
</dbReference>
<evidence type="ECO:0000313" key="6">
    <source>
        <dbReference type="EMBL" id="ERJ97088.1"/>
    </source>
</evidence>
<dbReference type="CDD" id="cd00737">
    <property type="entry name" value="lyz_endolysin_autolysin"/>
    <property type="match status" value="1"/>
</dbReference>
<reference evidence="6 7" key="1">
    <citation type="submission" date="2013-07" db="EMBL/GenBank/DDBJ databases">
        <authorList>
            <person name="Weinstock G."/>
            <person name="Sodergren E."/>
            <person name="Wylie T."/>
            <person name="Fulton L."/>
            <person name="Fulton R."/>
            <person name="Fronick C."/>
            <person name="O'Laughlin M."/>
            <person name="Godfrey J."/>
            <person name="Miner T."/>
            <person name="Herter B."/>
            <person name="Appelbaum E."/>
            <person name="Cordes M."/>
            <person name="Lek S."/>
            <person name="Wollam A."/>
            <person name="Pepin K.H."/>
            <person name="Palsikar V.B."/>
            <person name="Mitreva M."/>
            <person name="Wilson R.K."/>
        </authorList>
    </citation>
    <scope>NUCLEOTIDE SEQUENCE [LARGE SCALE GENOMIC DNA]</scope>
    <source>
        <strain evidence="6 7">ATCC 27760</strain>
    </source>
</reference>
<keyword evidence="5" id="KW-0812">Transmembrane</keyword>
<dbReference type="PANTHER" id="PTHR38107">
    <property type="match status" value="1"/>
</dbReference>
<protein>
    <recommendedName>
        <fullName evidence="4">Lysozyme</fullName>
        <ecNumber evidence="4">3.2.1.17</ecNumber>
    </recommendedName>
</protein>
<dbReference type="GO" id="GO:0031640">
    <property type="term" value="P:killing of cells of another organism"/>
    <property type="evidence" value="ECO:0007669"/>
    <property type="project" value="UniProtKB-KW"/>
</dbReference>
<proteinExistence type="inferred from homology"/>
<dbReference type="InterPro" id="IPR051018">
    <property type="entry name" value="Bacteriophage_GH24"/>
</dbReference>
<dbReference type="PANTHER" id="PTHR38107:SF3">
    <property type="entry name" value="LYSOZYME RRRD-RELATED"/>
    <property type="match status" value="1"/>
</dbReference>
<dbReference type="HOGENOM" id="CLU_867470_0_0_9"/>
<evidence type="ECO:0000313" key="7">
    <source>
        <dbReference type="Proteomes" id="UP000016662"/>
    </source>
</evidence>
<keyword evidence="4" id="KW-0326">Glycosidase</keyword>
<keyword evidence="5" id="KW-1133">Transmembrane helix</keyword>
<dbReference type="GO" id="GO:0003796">
    <property type="term" value="F:lysozyme activity"/>
    <property type="evidence" value="ECO:0007669"/>
    <property type="project" value="UniProtKB-EC"/>
</dbReference>
<evidence type="ECO:0000256" key="4">
    <source>
        <dbReference type="RuleBase" id="RU003788"/>
    </source>
</evidence>
<dbReference type="eggNOG" id="COG3772">
    <property type="taxonomic scope" value="Bacteria"/>
</dbReference>
<keyword evidence="4" id="KW-0378">Hydrolase</keyword>
<dbReference type="InterPro" id="IPR033907">
    <property type="entry name" value="Endolysin_autolysin"/>
</dbReference>
<dbReference type="InterPro" id="IPR023346">
    <property type="entry name" value="Lysozyme-like_dom_sf"/>
</dbReference>
<dbReference type="OrthoDB" id="9816557at2"/>
<feature type="non-terminal residue" evidence="6">
    <location>
        <position position="321"/>
    </location>
</feature>
<organism evidence="6 7">
    <name type="scientific">Ruminococcus callidus ATCC 27760</name>
    <dbReference type="NCBI Taxonomy" id="411473"/>
    <lineage>
        <taxon>Bacteria</taxon>
        <taxon>Bacillati</taxon>
        <taxon>Bacillota</taxon>
        <taxon>Clostridia</taxon>
        <taxon>Eubacteriales</taxon>
        <taxon>Oscillospiraceae</taxon>
        <taxon>Ruminococcus</taxon>
    </lineage>
</organism>
<dbReference type="InterPro" id="IPR023347">
    <property type="entry name" value="Lysozyme_dom_sf"/>
</dbReference>
<keyword evidence="2 4" id="KW-0081">Bacteriolytic enzyme</keyword>
<dbReference type="Proteomes" id="UP000016662">
    <property type="component" value="Unassembled WGS sequence"/>
</dbReference>
<gene>
    <name evidence="6" type="ORF">RUMCAL_00541</name>
</gene>
<name>U2MCS2_9FIRM</name>
<dbReference type="STRING" id="411473.RUMCAL_00541"/>
<dbReference type="GO" id="GO:0042742">
    <property type="term" value="P:defense response to bacterium"/>
    <property type="evidence" value="ECO:0007669"/>
    <property type="project" value="UniProtKB-KW"/>
</dbReference>
<evidence type="ECO:0000256" key="5">
    <source>
        <dbReference type="SAM" id="Phobius"/>
    </source>
</evidence>
<dbReference type="EMBL" id="AWVF01000056">
    <property type="protein sequence ID" value="ERJ97088.1"/>
    <property type="molecule type" value="Genomic_DNA"/>
</dbReference>
<keyword evidence="7" id="KW-1185">Reference proteome</keyword>
<dbReference type="GO" id="GO:0016998">
    <property type="term" value="P:cell wall macromolecule catabolic process"/>
    <property type="evidence" value="ECO:0007669"/>
    <property type="project" value="InterPro"/>
</dbReference>
<keyword evidence="3" id="KW-1035">Host cytoplasm</keyword>
<dbReference type="AlphaFoldDB" id="U2MCS2"/>
<evidence type="ECO:0000256" key="3">
    <source>
        <dbReference type="ARBA" id="ARBA00023200"/>
    </source>
</evidence>
<dbReference type="Pfam" id="PF00959">
    <property type="entry name" value="Phage_lysozyme"/>
    <property type="match status" value="1"/>
</dbReference>
<keyword evidence="1 4" id="KW-0929">Antimicrobial</keyword>
<accession>U2MCS2</accession>
<dbReference type="EC" id="3.2.1.17" evidence="4"/>
<comment type="catalytic activity">
    <reaction evidence="4">
        <text>Hydrolysis of (1-&gt;4)-beta-linkages between N-acetylmuramic acid and N-acetyl-D-glucosamine residues in a peptidoglycan and between N-acetyl-D-glucosamine residues in chitodextrins.</text>
        <dbReference type="EC" id="3.2.1.17"/>
    </reaction>
</comment>
<comment type="similarity">
    <text evidence="4">Belongs to the glycosyl hydrolase 24 family.</text>
</comment>
<comment type="caution">
    <text evidence="6">The sequence shown here is derived from an EMBL/GenBank/DDBJ whole genome shotgun (WGS) entry which is preliminary data.</text>
</comment>
<evidence type="ECO:0000256" key="1">
    <source>
        <dbReference type="ARBA" id="ARBA00022529"/>
    </source>
</evidence>
<evidence type="ECO:0000256" key="2">
    <source>
        <dbReference type="ARBA" id="ARBA00022638"/>
    </source>
</evidence>
<dbReference type="Gene3D" id="1.10.530.40">
    <property type="match status" value="1"/>
</dbReference>
<dbReference type="GO" id="GO:0009253">
    <property type="term" value="P:peptidoglycan catabolic process"/>
    <property type="evidence" value="ECO:0007669"/>
    <property type="project" value="InterPro"/>
</dbReference>